<dbReference type="GeneID" id="108674625"/>
<feature type="compositionally biased region" description="Basic and acidic residues" evidence="1">
    <location>
        <begin position="52"/>
        <end position="61"/>
    </location>
</feature>
<keyword evidence="2" id="KW-0732">Signal</keyword>
<dbReference type="KEGG" id="hazt:108674625"/>
<feature type="chain" id="PRO_5034943257" evidence="2">
    <location>
        <begin position="25"/>
        <end position="242"/>
    </location>
</feature>
<evidence type="ECO:0000313" key="4">
    <source>
        <dbReference type="RefSeq" id="XP_018018077.1"/>
    </source>
</evidence>
<protein>
    <submittedName>
        <fullName evidence="4">Uncharacterized protein LOC108674625</fullName>
    </submittedName>
</protein>
<evidence type="ECO:0000313" key="3">
    <source>
        <dbReference type="Proteomes" id="UP000694843"/>
    </source>
</evidence>
<gene>
    <name evidence="4" type="primary">LOC108674625</name>
</gene>
<dbReference type="RefSeq" id="XP_018018077.1">
    <property type="nucleotide sequence ID" value="XM_018162588.2"/>
</dbReference>
<proteinExistence type="predicted"/>
<feature type="region of interest" description="Disordered" evidence="1">
    <location>
        <begin position="41"/>
        <end position="66"/>
    </location>
</feature>
<dbReference type="Proteomes" id="UP000694843">
    <property type="component" value="Unplaced"/>
</dbReference>
<feature type="signal peptide" evidence="2">
    <location>
        <begin position="1"/>
        <end position="24"/>
    </location>
</feature>
<evidence type="ECO:0000256" key="1">
    <source>
        <dbReference type="SAM" id="MobiDB-lite"/>
    </source>
</evidence>
<organism evidence="3 4">
    <name type="scientific">Hyalella azteca</name>
    <name type="common">Amphipod</name>
    <dbReference type="NCBI Taxonomy" id="294128"/>
    <lineage>
        <taxon>Eukaryota</taxon>
        <taxon>Metazoa</taxon>
        <taxon>Ecdysozoa</taxon>
        <taxon>Arthropoda</taxon>
        <taxon>Crustacea</taxon>
        <taxon>Multicrustacea</taxon>
        <taxon>Malacostraca</taxon>
        <taxon>Eumalacostraca</taxon>
        <taxon>Peracarida</taxon>
        <taxon>Amphipoda</taxon>
        <taxon>Senticaudata</taxon>
        <taxon>Talitrida</taxon>
        <taxon>Talitroidea</taxon>
        <taxon>Hyalellidae</taxon>
        <taxon>Hyalella</taxon>
    </lineage>
</organism>
<feature type="compositionally biased region" description="Polar residues" evidence="1">
    <location>
        <begin position="42"/>
        <end position="51"/>
    </location>
</feature>
<sequence length="242" mass="27143">MLCPLYKLVLCTAVVCLLPVSSLSRPMKIYRLKRELVYSNPADPNSHSVVRSSHDQARSPDGHAAPRLNLVTATLNTPAPQEDGVTVTQTIPHLVTVTQTVTRQRAHTLVRVDDSLQNTVVHTKCVTKIEPQATVVSRVIITPVPRTVQVAIRTYSTLTRYLPEARGAHTPVVHTRPASTRGYTYEEPEIAFHHGRRERDLAYGYDTYDTTDDVWNELPPPAPPINKNEKFKDFATLTLIYE</sequence>
<reference evidence="4" key="1">
    <citation type="submission" date="2025-08" db="UniProtKB">
        <authorList>
            <consortium name="RefSeq"/>
        </authorList>
    </citation>
    <scope>IDENTIFICATION</scope>
    <source>
        <tissue evidence="4">Whole organism</tissue>
    </source>
</reference>
<name>A0A8B7NWG9_HYAAZ</name>
<evidence type="ECO:0000256" key="2">
    <source>
        <dbReference type="SAM" id="SignalP"/>
    </source>
</evidence>
<keyword evidence="3" id="KW-1185">Reference proteome</keyword>
<accession>A0A8B7NWG9</accession>
<dbReference type="AlphaFoldDB" id="A0A8B7NWG9"/>